<dbReference type="EMBL" id="LVVM01004515">
    <property type="protein sequence ID" value="OJA12763.1"/>
    <property type="molecule type" value="Genomic_DNA"/>
</dbReference>
<gene>
    <name evidence="1" type="ORF">AZE42_09101</name>
</gene>
<proteinExistence type="predicted"/>
<comment type="caution">
    <text evidence="1">The sequence shown here is derived from an EMBL/GenBank/DDBJ whole genome shotgun (WGS) entry which is preliminary data.</text>
</comment>
<evidence type="ECO:0000313" key="1">
    <source>
        <dbReference type="EMBL" id="OJA12763.1"/>
    </source>
</evidence>
<accession>A0A1J8PYD3</accession>
<protein>
    <submittedName>
        <fullName evidence="1">Uncharacterized protein</fullName>
    </submittedName>
</protein>
<feature type="non-terminal residue" evidence="1">
    <location>
        <position position="14"/>
    </location>
</feature>
<organism evidence="1 2">
    <name type="scientific">Rhizopogon vesiculosus</name>
    <dbReference type="NCBI Taxonomy" id="180088"/>
    <lineage>
        <taxon>Eukaryota</taxon>
        <taxon>Fungi</taxon>
        <taxon>Dikarya</taxon>
        <taxon>Basidiomycota</taxon>
        <taxon>Agaricomycotina</taxon>
        <taxon>Agaricomycetes</taxon>
        <taxon>Agaricomycetidae</taxon>
        <taxon>Boletales</taxon>
        <taxon>Suillineae</taxon>
        <taxon>Rhizopogonaceae</taxon>
        <taxon>Rhizopogon</taxon>
    </lineage>
</organism>
<keyword evidence="2" id="KW-1185">Reference proteome</keyword>
<evidence type="ECO:0000313" key="2">
    <source>
        <dbReference type="Proteomes" id="UP000183567"/>
    </source>
</evidence>
<name>A0A1J8PYD3_9AGAM</name>
<dbReference type="Proteomes" id="UP000183567">
    <property type="component" value="Unassembled WGS sequence"/>
</dbReference>
<sequence length="14" mass="1723">MARHKMFMCVLDIQ</sequence>
<reference evidence="1 2" key="1">
    <citation type="submission" date="2016-03" db="EMBL/GenBank/DDBJ databases">
        <title>Comparative genomics of the ectomycorrhizal sister species Rhizopogon vinicolor and Rhizopogon vesiculosus (Basidiomycota: Boletales) reveals a divergence of the mating type B locus.</title>
        <authorList>
            <person name="Mujic A.B."/>
            <person name="Kuo A."/>
            <person name="Tritt A."/>
            <person name="Lipzen A."/>
            <person name="Chen C."/>
            <person name="Johnson J."/>
            <person name="Sharma A."/>
            <person name="Barry K."/>
            <person name="Grigoriev I.V."/>
            <person name="Spatafora J.W."/>
        </authorList>
    </citation>
    <scope>NUCLEOTIDE SEQUENCE [LARGE SCALE GENOMIC DNA]</scope>
    <source>
        <strain evidence="1 2">AM-OR11-056</strain>
    </source>
</reference>